<protein>
    <submittedName>
        <fullName evidence="1">Uncharacterized protein</fullName>
    </submittedName>
</protein>
<sequence length="89" mass="9652">MPEASNYRVVVSSLKDPTPILLSVNGTPSYVVLVGKEGYSYWNKASKRSPALPNASVEIEADTVLTLSHEAPVWFVYGGHVEKQAAVHP</sequence>
<dbReference type="EMBL" id="PP438412">
    <property type="protein sequence ID" value="XAI95489.1"/>
    <property type="molecule type" value="Genomic_DNA"/>
</dbReference>
<evidence type="ECO:0000313" key="2">
    <source>
        <dbReference type="Proteomes" id="UP001459105"/>
    </source>
</evidence>
<proteinExistence type="predicted"/>
<name>A0AAX4QH47_9CAUD</name>
<organism evidence="1 2">
    <name type="scientific">Microcystis phage Mvi-JY20</name>
    <dbReference type="NCBI Taxonomy" id="3128146"/>
    <lineage>
        <taxon>Viruses</taxon>
        <taxon>Duplodnaviria</taxon>
        <taxon>Heunggongvirae</taxon>
        <taxon>Uroviricota</taxon>
        <taxon>Caudoviricetes</taxon>
    </lineage>
</organism>
<accession>A0AAX4QH47</accession>
<dbReference type="Proteomes" id="UP001459105">
    <property type="component" value="Segment"/>
</dbReference>
<evidence type="ECO:0000313" key="1">
    <source>
        <dbReference type="EMBL" id="XAI95489.1"/>
    </source>
</evidence>
<reference evidence="1" key="1">
    <citation type="submission" date="2024-03" db="EMBL/GenBank/DDBJ databases">
        <authorList>
            <person name="Lin W."/>
            <person name="Li D."/>
            <person name="Tong Y."/>
        </authorList>
    </citation>
    <scope>NUCLEOTIDE SEQUENCE</scope>
</reference>